<dbReference type="InterPro" id="IPR050498">
    <property type="entry name" value="Ycf3"/>
</dbReference>
<dbReference type="PANTHER" id="PTHR44858">
    <property type="entry name" value="TETRATRICOPEPTIDE REPEAT PROTEIN 6"/>
    <property type="match status" value="1"/>
</dbReference>
<dbReference type="Proteomes" id="UP001199044">
    <property type="component" value="Unassembled WGS sequence"/>
</dbReference>
<proteinExistence type="predicted"/>
<keyword evidence="4" id="KW-0732">Signal</keyword>
<dbReference type="SMART" id="SM00028">
    <property type="entry name" value="TPR"/>
    <property type="match status" value="4"/>
</dbReference>
<evidence type="ECO:0000256" key="2">
    <source>
        <dbReference type="ARBA" id="ARBA00022803"/>
    </source>
</evidence>
<evidence type="ECO:0000313" key="6">
    <source>
        <dbReference type="Proteomes" id="UP001199044"/>
    </source>
</evidence>
<feature type="repeat" description="TPR" evidence="3">
    <location>
        <begin position="100"/>
        <end position="133"/>
    </location>
</feature>
<reference evidence="6" key="1">
    <citation type="submission" date="2023-07" db="EMBL/GenBank/DDBJ databases">
        <title>Molecular identification of indigenous halophilic bacteria isolated from red sea cost, biodegradation of synthetic dyes and assessment of degraded metabolite toxicity.</title>
        <authorList>
            <person name="Chaieb K."/>
            <person name="Altayb H.N."/>
        </authorList>
    </citation>
    <scope>NUCLEOTIDE SEQUENCE [LARGE SCALE GENOMIC DNA]</scope>
    <source>
        <strain evidence="6">K20</strain>
    </source>
</reference>
<keyword evidence="2 3" id="KW-0802">TPR repeat</keyword>
<dbReference type="PROSITE" id="PS51257">
    <property type="entry name" value="PROKAR_LIPOPROTEIN"/>
    <property type="match status" value="1"/>
</dbReference>
<dbReference type="RefSeq" id="WP_068714907.1">
    <property type="nucleotide sequence ID" value="NZ_AP014635.1"/>
</dbReference>
<keyword evidence="5" id="KW-0449">Lipoprotein</keyword>
<organism evidence="5 6">
    <name type="scientific">Vibrio tritonius</name>
    <dbReference type="NCBI Taxonomy" id="1435069"/>
    <lineage>
        <taxon>Bacteria</taxon>
        <taxon>Pseudomonadati</taxon>
        <taxon>Pseudomonadota</taxon>
        <taxon>Gammaproteobacteria</taxon>
        <taxon>Vibrionales</taxon>
        <taxon>Vibrionaceae</taxon>
        <taxon>Vibrio</taxon>
    </lineage>
</organism>
<dbReference type="Pfam" id="PF13181">
    <property type="entry name" value="TPR_8"/>
    <property type="match status" value="1"/>
</dbReference>
<sequence>MKWFRTVSASLALMLLAGCVSKGAQEAQWIYPPMAVPLQNSVQQEVQIARLTQLLQRQDLSDKVRTKMLNDRGNAYDSVGLQDLARLDFSQSLAIDPKQPDIFNLLGVYYTGVDQHDAAYESFDTALEMNPDDIYALRNRAVALYYGERPELALEDMKALDEKTPNDPFNALWSYIIEYDINPEQAKQQLLNRYSAHNDSWGWTIVALMLDEVSEQQAFTFILEHTHDNQLLAQRLTETYFYLGKRYQMQGQLAHALSLYKLAISMNVYEYVEHRYSFLELERIFKQVRDDKAAAEKAAKQAKEQEEKV</sequence>
<evidence type="ECO:0000256" key="1">
    <source>
        <dbReference type="ARBA" id="ARBA00022737"/>
    </source>
</evidence>
<dbReference type="InterPro" id="IPR011990">
    <property type="entry name" value="TPR-like_helical_dom_sf"/>
</dbReference>
<feature type="signal peptide" evidence="4">
    <location>
        <begin position="1"/>
        <end position="24"/>
    </location>
</feature>
<gene>
    <name evidence="5" type="primary">nlpI</name>
    <name evidence="5" type="ORF">LDJ79_03775</name>
</gene>
<dbReference type="NCBIfam" id="NF008391">
    <property type="entry name" value="PRK11189.1"/>
    <property type="match status" value="1"/>
</dbReference>
<feature type="chain" id="PRO_5045954868" evidence="4">
    <location>
        <begin position="25"/>
        <end position="309"/>
    </location>
</feature>
<dbReference type="PANTHER" id="PTHR44858:SF1">
    <property type="entry name" value="UDP-N-ACETYLGLUCOSAMINE--PEPTIDE N-ACETYLGLUCOSAMINYLTRANSFERASE SPINDLY-RELATED"/>
    <property type="match status" value="1"/>
</dbReference>
<dbReference type="SUPFAM" id="SSF48452">
    <property type="entry name" value="TPR-like"/>
    <property type="match status" value="1"/>
</dbReference>
<dbReference type="EMBL" id="JAIWIU010000017">
    <property type="protein sequence ID" value="MCA2015215.1"/>
    <property type="molecule type" value="Genomic_DNA"/>
</dbReference>
<name>A0ABS7YLS9_9VIBR</name>
<dbReference type="PROSITE" id="PS50005">
    <property type="entry name" value="TPR"/>
    <property type="match status" value="2"/>
</dbReference>
<dbReference type="InterPro" id="IPR019734">
    <property type="entry name" value="TPR_rpt"/>
</dbReference>
<evidence type="ECO:0000256" key="3">
    <source>
        <dbReference type="PROSITE-ProRule" id="PRU00339"/>
    </source>
</evidence>
<keyword evidence="6" id="KW-1185">Reference proteome</keyword>
<feature type="repeat" description="TPR" evidence="3">
    <location>
        <begin position="237"/>
        <end position="270"/>
    </location>
</feature>
<dbReference type="Gene3D" id="1.25.40.10">
    <property type="entry name" value="Tetratricopeptide repeat domain"/>
    <property type="match status" value="1"/>
</dbReference>
<evidence type="ECO:0000256" key="4">
    <source>
        <dbReference type="SAM" id="SignalP"/>
    </source>
</evidence>
<keyword evidence="1" id="KW-0677">Repeat</keyword>
<evidence type="ECO:0000313" key="5">
    <source>
        <dbReference type="EMBL" id="MCA2015215.1"/>
    </source>
</evidence>
<accession>A0ABS7YLS9</accession>
<comment type="caution">
    <text evidence="5">The sequence shown here is derived from an EMBL/GenBank/DDBJ whole genome shotgun (WGS) entry which is preliminary data.</text>
</comment>
<protein>
    <submittedName>
        <fullName evidence="5">Lipoprotein NlpI</fullName>
    </submittedName>
</protein>